<dbReference type="OrthoDB" id="9780932at2"/>
<gene>
    <name evidence="2" type="ORF">MPLG2_1014</name>
</gene>
<keyword evidence="3" id="KW-1185">Reference proteome</keyword>
<dbReference type="Proteomes" id="UP000238164">
    <property type="component" value="Chromosome 1"/>
</dbReference>
<dbReference type="EMBL" id="LT985188">
    <property type="protein sequence ID" value="SPD86050.1"/>
    <property type="molecule type" value="Genomic_DNA"/>
</dbReference>
<reference evidence="2 3" key="1">
    <citation type="submission" date="2018-02" db="EMBL/GenBank/DDBJ databases">
        <authorList>
            <person name="Cohen D.B."/>
            <person name="Kent A.D."/>
        </authorList>
    </citation>
    <scope>NUCLEOTIDE SEQUENCE [LARGE SCALE GENOMIC DNA]</scope>
    <source>
        <strain evidence="2">1</strain>
    </source>
</reference>
<dbReference type="SUPFAM" id="SSF53474">
    <property type="entry name" value="alpha/beta-Hydrolases"/>
    <property type="match status" value="1"/>
</dbReference>
<feature type="domain" description="Alpha/beta hydrolase fold-5" evidence="1">
    <location>
        <begin position="72"/>
        <end position="229"/>
    </location>
</feature>
<name>A0A2N9JER3_9ACTN</name>
<evidence type="ECO:0000313" key="2">
    <source>
        <dbReference type="EMBL" id="SPD86050.1"/>
    </source>
</evidence>
<organism evidence="2 3">
    <name type="scientific">Micropruina glycogenica</name>
    <dbReference type="NCBI Taxonomy" id="75385"/>
    <lineage>
        <taxon>Bacteria</taxon>
        <taxon>Bacillati</taxon>
        <taxon>Actinomycetota</taxon>
        <taxon>Actinomycetes</taxon>
        <taxon>Propionibacteriales</taxon>
        <taxon>Nocardioidaceae</taxon>
        <taxon>Micropruina</taxon>
    </lineage>
</organism>
<dbReference type="InterPro" id="IPR029059">
    <property type="entry name" value="AB_hydrolase_5"/>
</dbReference>
<dbReference type="KEGG" id="mgg:MPLG2_1014"/>
<accession>A0A2N9JER3</accession>
<evidence type="ECO:0000313" key="3">
    <source>
        <dbReference type="Proteomes" id="UP000238164"/>
    </source>
</evidence>
<protein>
    <submittedName>
        <fullName evidence="2">Carboxymethylenebutenolidase-like protein</fullName>
    </submittedName>
</protein>
<dbReference type="Gene3D" id="3.40.50.1820">
    <property type="entry name" value="alpha/beta hydrolase"/>
    <property type="match status" value="1"/>
</dbReference>
<dbReference type="AlphaFoldDB" id="A0A2N9JER3"/>
<dbReference type="RefSeq" id="WP_105185131.1">
    <property type="nucleotide sequence ID" value="NZ_BAAAGO010000015.1"/>
</dbReference>
<dbReference type="GO" id="GO:0016787">
    <property type="term" value="F:hydrolase activity"/>
    <property type="evidence" value="ECO:0007669"/>
    <property type="project" value="InterPro"/>
</dbReference>
<dbReference type="Pfam" id="PF12695">
    <property type="entry name" value="Abhydrolase_5"/>
    <property type="match status" value="1"/>
</dbReference>
<evidence type="ECO:0000259" key="1">
    <source>
        <dbReference type="Pfam" id="PF12695"/>
    </source>
</evidence>
<sequence length="250" mass="26282">MTRLRRALLLIVVGLLGYGIAWAQPFVFRPALVPGQDAITDAASARARVSLDDVGGRVLSIRPETSDGDLLLVLYPGGLVRPQAYEWLGRALAEQGVQTVIPEFFADLAVTGKDRADALIAHYAAGRTVVIGGHSLGGAMAADYASRHADKLSGLILLAAYPAGGIDLTGTRFSSLSLMGENDQVADAAKVRGGMAQLSPSSRLEVVPGSVHAFFGRYGPQAGDGMPSVDRASAEQAIIERVVAYLGERR</sequence>
<dbReference type="InterPro" id="IPR029058">
    <property type="entry name" value="AB_hydrolase_fold"/>
</dbReference>
<proteinExistence type="predicted"/>